<evidence type="ECO:0000313" key="2">
    <source>
        <dbReference type="Proteomes" id="UP001501455"/>
    </source>
</evidence>
<gene>
    <name evidence="1" type="ORF">GCM10019016_041410</name>
</gene>
<keyword evidence="2" id="KW-1185">Reference proteome</keyword>
<dbReference type="EMBL" id="BAAAXF010000028">
    <property type="protein sequence ID" value="GAA3497040.1"/>
    <property type="molecule type" value="Genomic_DNA"/>
</dbReference>
<evidence type="ECO:0000313" key="1">
    <source>
        <dbReference type="EMBL" id="GAA3497040.1"/>
    </source>
</evidence>
<proteinExistence type="predicted"/>
<dbReference type="Proteomes" id="UP001501455">
    <property type="component" value="Unassembled WGS sequence"/>
</dbReference>
<comment type="caution">
    <text evidence="1">The sequence shown here is derived from an EMBL/GenBank/DDBJ whole genome shotgun (WGS) entry which is preliminary data.</text>
</comment>
<sequence>MHHEHVVAADLVTHLADRLQERQRLDVADRAADLRDHDVHLVRRHAADAVLDLVGDVRDDLDGVAQVLPAPLLGDHRGVDLAPW</sequence>
<protein>
    <submittedName>
        <fullName evidence="1">Uncharacterized protein</fullName>
    </submittedName>
</protein>
<name>A0ABP6TQE0_9ACTN</name>
<accession>A0ABP6TQE0</accession>
<reference evidence="2" key="1">
    <citation type="journal article" date="2019" name="Int. J. Syst. Evol. Microbiol.">
        <title>The Global Catalogue of Microorganisms (GCM) 10K type strain sequencing project: providing services to taxonomists for standard genome sequencing and annotation.</title>
        <authorList>
            <consortium name="The Broad Institute Genomics Platform"/>
            <consortium name="The Broad Institute Genome Sequencing Center for Infectious Disease"/>
            <person name="Wu L."/>
            <person name="Ma J."/>
        </authorList>
    </citation>
    <scope>NUCLEOTIDE SEQUENCE [LARGE SCALE GENOMIC DNA]</scope>
    <source>
        <strain evidence="2">JCM 4816</strain>
    </source>
</reference>
<organism evidence="1 2">
    <name type="scientific">Streptomyces prasinosporus</name>
    <dbReference type="NCBI Taxonomy" id="68256"/>
    <lineage>
        <taxon>Bacteria</taxon>
        <taxon>Bacillati</taxon>
        <taxon>Actinomycetota</taxon>
        <taxon>Actinomycetes</taxon>
        <taxon>Kitasatosporales</taxon>
        <taxon>Streptomycetaceae</taxon>
        <taxon>Streptomyces</taxon>
        <taxon>Streptomyces albogriseolus group</taxon>
    </lineage>
</organism>